<evidence type="ECO:0000313" key="2">
    <source>
        <dbReference type="EMBL" id="KFJ03369.1"/>
    </source>
</evidence>
<dbReference type="RefSeq" id="WP_029575888.1">
    <property type="nucleotide sequence ID" value="NZ_JGZT01000005.1"/>
</dbReference>
<feature type="compositionally biased region" description="Basic and acidic residues" evidence="1">
    <location>
        <begin position="9"/>
        <end position="25"/>
    </location>
</feature>
<dbReference type="AlphaFoldDB" id="A0A087E6G8"/>
<dbReference type="EMBL" id="JGZT01000005">
    <property type="protein sequence ID" value="KFJ03369.1"/>
    <property type="molecule type" value="Genomic_DNA"/>
</dbReference>
<name>A0A087E6G8_9BIFI</name>
<dbReference type="OrthoDB" id="3240436at2"/>
<sequence length="125" mass="14526">MTIHNKQGMQERTRLDARQEARTEPMARPVEPDFPDFGDSDDRHGCDWDESICDETATHYTHCICGDPDCESDHIQYYCDRHYALTLALRLDHLRECKGYEHDEPCEDNRVVTLMHISDFGPLAV</sequence>
<evidence type="ECO:0000256" key="1">
    <source>
        <dbReference type="SAM" id="MobiDB-lite"/>
    </source>
</evidence>
<gene>
    <name evidence="2" type="ORF">THER5_0828</name>
</gene>
<comment type="caution">
    <text evidence="2">The sequence shown here is derived from an EMBL/GenBank/DDBJ whole genome shotgun (WGS) entry which is preliminary data.</text>
</comment>
<accession>A0A087E6G8</accession>
<proteinExistence type="predicted"/>
<dbReference type="Proteomes" id="UP000029003">
    <property type="component" value="Unassembled WGS sequence"/>
</dbReference>
<organism evidence="2 3">
    <name type="scientific">Bifidobacterium thermacidophilum subsp. thermacidophilum</name>
    <dbReference type="NCBI Taxonomy" id="79262"/>
    <lineage>
        <taxon>Bacteria</taxon>
        <taxon>Bacillati</taxon>
        <taxon>Actinomycetota</taxon>
        <taxon>Actinomycetes</taxon>
        <taxon>Bifidobacteriales</taxon>
        <taxon>Bifidobacteriaceae</taxon>
        <taxon>Bifidobacterium</taxon>
    </lineage>
</organism>
<feature type="region of interest" description="Disordered" evidence="1">
    <location>
        <begin position="1"/>
        <end position="36"/>
    </location>
</feature>
<reference evidence="2 3" key="1">
    <citation type="submission" date="2014-03" db="EMBL/GenBank/DDBJ databases">
        <title>Genomics of Bifidobacteria.</title>
        <authorList>
            <person name="Ventura M."/>
            <person name="Milani C."/>
            <person name="Lugli G.A."/>
        </authorList>
    </citation>
    <scope>NUCLEOTIDE SEQUENCE [LARGE SCALE GENOMIC DNA]</scope>
    <source>
        <strain evidence="2 3">LMG 21395</strain>
    </source>
</reference>
<protein>
    <submittedName>
        <fullName evidence="2">Uncharacterized protein</fullName>
    </submittedName>
</protein>
<evidence type="ECO:0000313" key="3">
    <source>
        <dbReference type="Proteomes" id="UP000029003"/>
    </source>
</evidence>